<feature type="domain" description="CBM3" evidence="4">
    <location>
        <begin position="864"/>
        <end position="1016"/>
    </location>
</feature>
<dbReference type="InterPro" id="IPR013783">
    <property type="entry name" value="Ig-like_fold"/>
</dbReference>
<dbReference type="InterPro" id="IPR008965">
    <property type="entry name" value="CBM2/CBM3_carb-bd_dom_sf"/>
</dbReference>
<dbReference type="InterPro" id="IPR008928">
    <property type="entry name" value="6-hairpin_glycosidase_sf"/>
</dbReference>
<dbReference type="InterPro" id="IPR036116">
    <property type="entry name" value="FN3_sf"/>
</dbReference>
<keyword evidence="6" id="KW-1185">Reference proteome</keyword>
<dbReference type="Gene3D" id="2.60.40.710">
    <property type="entry name" value="Endoglucanase-like"/>
    <property type="match status" value="1"/>
</dbReference>
<dbReference type="PROSITE" id="PS51172">
    <property type="entry name" value="CBM3"/>
    <property type="match status" value="1"/>
</dbReference>
<feature type="signal peptide" evidence="2">
    <location>
        <begin position="1"/>
        <end position="35"/>
    </location>
</feature>
<dbReference type="OrthoDB" id="33861at2"/>
<dbReference type="SUPFAM" id="SSF49265">
    <property type="entry name" value="Fibronectin type III"/>
    <property type="match status" value="1"/>
</dbReference>
<dbReference type="PROSITE" id="PS50853">
    <property type="entry name" value="FN3"/>
    <property type="match status" value="1"/>
</dbReference>
<feature type="active site" description="Nucleophile" evidence="1">
    <location>
        <position position="287"/>
    </location>
</feature>
<name>A0A3P3UB96_9BACL</name>
<feature type="domain" description="Fibronectin type-III" evidence="3">
    <location>
        <begin position="771"/>
        <end position="861"/>
    </location>
</feature>
<dbReference type="InterPro" id="IPR001956">
    <property type="entry name" value="CBM3"/>
</dbReference>
<evidence type="ECO:0000256" key="2">
    <source>
        <dbReference type="SAM" id="SignalP"/>
    </source>
</evidence>
<dbReference type="AlphaFoldDB" id="A0A3P3UB96"/>
<dbReference type="CDD" id="cd00063">
    <property type="entry name" value="FN3"/>
    <property type="match status" value="1"/>
</dbReference>
<dbReference type="EMBL" id="RRCN01000001">
    <property type="protein sequence ID" value="RRJ67621.1"/>
    <property type="molecule type" value="Genomic_DNA"/>
</dbReference>
<dbReference type="Gene3D" id="2.60.40.10">
    <property type="entry name" value="Immunoglobulins"/>
    <property type="match status" value="1"/>
</dbReference>
<dbReference type="InterPro" id="IPR012341">
    <property type="entry name" value="6hp_glycosidase-like_sf"/>
</dbReference>
<feature type="active site" description="Proton donor" evidence="1">
    <location>
        <position position="108"/>
    </location>
</feature>
<dbReference type="SMART" id="SM00060">
    <property type="entry name" value="FN3"/>
    <property type="match status" value="1"/>
</dbReference>
<evidence type="ECO:0000256" key="1">
    <source>
        <dbReference type="PIRSR" id="PIRSR600556-1"/>
    </source>
</evidence>
<evidence type="ECO:0000259" key="4">
    <source>
        <dbReference type="PROSITE" id="PS51172"/>
    </source>
</evidence>
<evidence type="ECO:0000259" key="3">
    <source>
        <dbReference type="PROSITE" id="PS50853"/>
    </source>
</evidence>
<dbReference type="GO" id="GO:0030248">
    <property type="term" value="F:cellulose binding"/>
    <property type="evidence" value="ECO:0007669"/>
    <property type="project" value="InterPro"/>
</dbReference>
<evidence type="ECO:0000313" key="5">
    <source>
        <dbReference type="EMBL" id="RRJ67621.1"/>
    </source>
</evidence>
<dbReference type="PRINTS" id="PR00844">
    <property type="entry name" value="GLHYDRLASE48"/>
</dbReference>
<evidence type="ECO:0000313" key="6">
    <source>
        <dbReference type="Proteomes" id="UP000267017"/>
    </source>
</evidence>
<dbReference type="SMART" id="SM01067">
    <property type="entry name" value="CBM_3"/>
    <property type="match status" value="1"/>
</dbReference>
<dbReference type="GO" id="GO:0030245">
    <property type="term" value="P:cellulose catabolic process"/>
    <property type="evidence" value="ECO:0007669"/>
    <property type="project" value="InterPro"/>
</dbReference>
<dbReference type="Pfam" id="PF00942">
    <property type="entry name" value="CBM_3"/>
    <property type="match status" value="1"/>
</dbReference>
<dbReference type="SUPFAM" id="SSF49384">
    <property type="entry name" value="Carbohydrate-binding domain"/>
    <property type="match status" value="1"/>
</dbReference>
<protein>
    <submittedName>
        <fullName evidence="5">Cellulose 1,4-beta-cellobiosidase</fullName>
    </submittedName>
</protein>
<sequence>MAHWTRCKKPASILMTAVLFLGVGTGMFGSGSARAAAEAAADTATKTAAETVADQTGAASAERTRFLQLYDQIKDPANGYFSAEGIPYHSVETLMSEAPNYGHMTTSEAYSYWMWLEVLYGYYTEDWSALEEAWDNMEEYIIPVNEGDGKEEQPTMNYYNPNSPATYAAEYPQPDRYPSELTGQYAGGKDPLDAELKKTYGNNQTYLMHWLLDVDNWYGFGNLLNPKHTAAYVNTFQRGEQESVWEAIPHPSQDDKSFGKSGEGFMSLFTKENQAPAAQWRYTNATDADARAVQAMYWAKELGYDNEEYLDKAKKMGDYLRYGMYDKYFQEIGSAADGSPTPGNGKNASHYLMAWYTSWGGGLGNGANWAWRIGASHAHQGYQNVVASYALSDPDGGLIPESPTAGQDWDTSLKRQLEFYTWLQSTEGAIAGGATNSWGGAYKAYPAGTSTFYGMAYDSAPVYHDPPSNNWFGMQAWPVERIAELYYILASNGDTSSENFQMTKQVIDKWIDWSMDYMFVDSRPVSDAEGYYLDEQGQRVLGGQDPQIATVEAPGELWIPGNLEWQGQPETWNGFDNYTGNPDLHVVTKDPGQDFGVVGSYIKALTFYAAGTKAENGKYTELGEQAEKLAKNMLDASWNYNDGIGITKPEPRNDYYRYFKKEIYFPAGWSGKYGQGNTIPGTNTVPSDPSKGGNGVYIGYSDLLPEIKNDPDWKYLEEKYNTSWNPQTEKWEDGKPEFTYHRFWSQVDMATAYAEYDRLINGGGGPGEPTAPKAPTKLKAEAGDTQVSLSWSKPAGADNFTVKRATVSGGPYTEIATVTNAVYLDLDVVNDQTYYYVVSASNEIGASPDSAEVSATPTEKPKPVEGDLKLKYQTNDSNPNDNHIRAQFKIVNNGKETVNLSDVKFRYYFTIDGDKAQEFHCDYAVVGSGNVKGTFVKLDESAEGADYYLEVSFGSGAGSLAPGADSGEIQVRFNKMDWSNYSETDDFSYDPTKTSYTEWERVPLYVNDTLVWGLEP</sequence>
<dbReference type="InterPro" id="IPR003961">
    <property type="entry name" value="FN3_dom"/>
</dbReference>
<dbReference type="SUPFAM" id="SSF48208">
    <property type="entry name" value="Six-hairpin glycosidases"/>
    <property type="match status" value="1"/>
</dbReference>
<dbReference type="Gene3D" id="1.50.10.10">
    <property type="match status" value="3"/>
</dbReference>
<dbReference type="GO" id="GO:0008810">
    <property type="term" value="F:cellulase activity"/>
    <property type="evidence" value="ECO:0007669"/>
    <property type="project" value="InterPro"/>
</dbReference>
<comment type="caution">
    <text evidence="5">The sequence shown here is derived from an EMBL/GenBank/DDBJ whole genome shotgun (WGS) entry which is preliminary data.</text>
</comment>
<dbReference type="Proteomes" id="UP000267017">
    <property type="component" value="Unassembled WGS sequence"/>
</dbReference>
<dbReference type="InterPro" id="IPR000556">
    <property type="entry name" value="Glyco_hydro_48F"/>
</dbReference>
<accession>A0A3P3UB96</accession>
<dbReference type="Pfam" id="PF02011">
    <property type="entry name" value="Glyco_hydro_48"/>
    <property type="match status" value="2"/>
</dbReference>
<organism evidence="5 6">
    <name type="scientific">Paenibacillus oralis</name>
    <dbReference type="NCBI Taxonomy" id="2490856"/>
    <lineage>
        <taxon>Bacteria</taxon>
        <taxon>Bacillati</taxon>
        <taxon>Bacillota</taxon>
        <taxon>Bacilli</taxon>
        <taxon>Bacillales</taxon>
        <taxon>Paenibacillaceae</taxon>
        <taxon>Paenibacillus</taxon>
    </lineage>
</organism>
<keyword evidence="2" id="KW-0732">Signal</keyword>
<dbReference type="InterPro" id="IPR036966">
    <property type="entry name" value="CBM3_sf"/>
</dbReference>
<proteinExistence type="predicted"/>
<gene>
    <name evidence="5" type="ORF">EHV15_16745</name>
</gene>
<feature type="chain" id="PRO_5018224135" evidence="2">
    <location>
        <begin position="36"/>
        <end position="1016"/>
    </location>
</feature>
<reference evidence="5 6" key="1">
    <citation type="submission" date="2018-11" db="EMBL/GenBank/DDBJ databases">
        <title>Genome sequencing of Paenibacillus sp. KCOM 3021 (= ChDC PVNT-B20).</title>
        <authorList>
            <person name="Kook J.-K."/>
            <person name="Park S.-N."/>
            <person name="Lim Y.K."/>
        </authorList>
    </citation>
    <scope>NUCLEOTIDE SEQUENCE [LARGE SCALE GENOMIC DNA]</scope>
    <source>
        <strain evidence="5 6">KCOM 3021</strain>
    </source>
</reference>